<reference evidence="4 5" key="1">
    <citation type="submission" date="2016-03" db="EMBL/GenBank/DDBJ databases">
        <title>Comparative genomics of the ectomycorrhizal sister species Rhizopogon vinicolor and Rhizopogon vesiculosus (Basidiomycota: Boletales) reveals a divergence of the mating type B locus.</title>
        <authorList>
            <person name="Mujic A.B."/>
            <person name="Kuo A."/>
            <person name="Tritt A."/>
            <person name="Lipzen A."/>
            <person name="Chen C."/>
            <person name="Johnson J."/>
            <person name="Sharma A."/>
            <person name="Barry K."/>
            <person name="Grigoriev I.V."/>
            <person name="Spatafora J.W."/>
        </authorList>
    </citation>
    <scope>NUCLEOTIDE SEQUENCE [LARGE SCALE GENOMIC DNA]</scope>
    <source>
        <strain evidence="4 5">AM-OR11-056</strain>
    </source>
</reference>
<evidence type="ECO:0000259" key="3">
    <source>
        <dbReference type="Pfam" id="PF20153"/>
    </source>
</evidence>
<evidence type="ECO:0000313" key="5">
    <source>
        <dbReference type="Proteomes" id="UP000183567"/>
    </source>
</evidence>
<feature type="domain" description="DUF6535" evidence="3">
    <location>
        <begin position="79"/>
        <end position="253"/>
    </location>
</feature>
<feature type="transmembrane region" description="Helical" evidence="2">
    <location>
        <begin position="257"/>
        <end position="282"/>
    </location>
</feature>
<keyword evidence="5" id="KW-1185">Reference proteome</keyword>
<feature type="compositionally biased region" description="Basic and acidic residues" evidence="1">
    <location>
        <begin position="35"/>
        <end position="46"/>
    </location>
</feature>
<organism evidence="4 5">
    <name type="scientific">Rhizopogon vesiculosus</name>
    <dbReference type="NCBI Taxonomy" id="180088"/>
    <lineage>
        <taxon>Eukaryota</taxon>
        <taxon>Fungi</taxon>
        <taxon>Dikarya</taxon>
        <taxon>Basidiomycota</taxon>
        <taxon>Agaricomycotina</taxon>
        <taxon>Agaricomycetes</taxon>
        <taxon>Agaricomycetidae</taxon>
        <taxon>Boletales</taxon>
        <taxon>Suillineae</taxon>
        <taxon>Rhizopogonaceae</taxon>
        <taxon>Rhizopogon</taxon>
    </lineage>
</organism>
<keyword evidence="2" id="KW-1133">Transmembrane helix</keyword>
<keyword evidence="2" id="KW-0472">Membrane</keyword>
<gene>
    <name evidence="4" type="ORF">AZE42_11467</name>
</gene>
<proteinExistence type="predicted"/>
<protein>
    <recommendedName>
        <fullName evidence="3">DUF6535 domain-containing protein</fullName>
    </recommendedName>
</protein>
<comment type="caution">
    <text evidence="4">The sequence shown here is derived from an EMBL/GenBank/DDBJ whole genome shotgun (WGS) entry which is preliminary data.</text>
</comment>
<feature type="compositionally biased region" description="Polar residues" evidence="1">
    <location>
        <begin position="1"/>
        <end position="17"/>
    </location>
</feature>
<feature type="region of interest" description="Disordered" evidence="1">
    <location>
        <begin position="1"/>
        <end position="46"/>
    </location>
</feature>
<evidence type="ECO:0000313" key="4">
    <source>
        <dbReference type="EMBL" id="OJA11725.1"/>
    </source>
</evidence>
<evidence type="ECO:0000256" key="1">
    <source>
        <dbReference type="SAM" id="MobiDB-lite"/>
    </source>
</evidence>
<dbReference type="InterPro" id="IPR045338">
    <property type="entry name" value="DUF6535"/>
</dbReference>
<dbReference type="Proteomes" id="UP000183567">
    <property type="component" value="Unassembled WGS sequence"/>
</dbReference>
<feature type="transmembrane region" description="Helical" evidence="2">
    <location>
        <begin position="223"/>
        <end position="245"/>
    </location>
</feature>
<dbReference type="AlphaFoldDB" id="A0A1J8PS69"/>
<dbReference type="OrthoDB" id="2671307at2759"/>
<dbReference type="STRING" id="180088.A0A1J8PS69"/>
<dbReference type="Pfam" id="PF20153">
    <property type="entry name" value="DUF6535"/>
    <property type="match status" value="1"/>
</dbReference>
<name>A0A1J8PS69_9AGAM</name>
<dbReference type="EMBL" id="LVVM01004955">
    <property type="protein sequence ID" value="OJA11725.1"/>
    <property type="molecule type" value="Genomic_DNA"/>
</dbReference>
<keyword evidence="2" id="KW-0812">Transmembrane</keyword>
<evidence type="ECO:0000256" key="2">
    <source>
        <dbReference type="SAM" id="Phobius"/>
    </source>
</evidence>
<accession>A0A1J8PS69</accession>
<sequence length="815" mass="90662">MSTTRLTQNTQSVSPASVNVDLPAENSKPNSRAASKPEKPLAGRGIDEKMSATLEQILDILRGSTIAEERGKDVESKFWATYKRVSIEYDDSFLERANDNMAIILTFRIRLVYSQRSTTFIVGMQPNPGVTTNVLMVQLIQIIANGPNAGIDIGNLSSSTDYSSSTVWMQTLAYASLAFSVLAAFGAVMGKQWLNSYKAARGRGSLEERGLQRQRKLDGLEHWHLQTVLGAFLVLLQISLFLFGLSLSASMWAQQPTIASVVICTTALGILFYVATILISVLHPDSPFQTAGSALIRAIPKQLSKTISEFILYLITPPNFPLITPLVRYKPTSTVNNFSRSSAIRWMLETSTNPEVVEAAAAMIHRVQWPPKLDASAVYARLIDICKTLADRSELYVTCGKAMAHLHVQSVKTNSRDVDSWFFWGSLRNRSRFIRDSFMDARFACSQPKNTDNEAQRKNAADARTALRTMVVHGLSSGRLCLPDDERLIWRGDLRWRHGNGSTPSCDEFDWLIDYLVRHEEDDETEGDALLALSAMHALGSSARRPSYIMALIRCMAPTRSSRVRHAALKAVSGAGEELASITNDSTLSRGIDATHLDELSRVLLSVVRPNHDQTMQENGSATSFVESRDCCYLRLIFALTKNDEWCQRLTRDGHVEWCISLHDKVLASSLFIDSVCLAGILLRTDPSSKNISPNPAQEKWWMLMQHAWNRFYLPLPSYSNLEPEDMSIIEALQALVIMTRQNLPNNRVAGAEIAKLARYVHDVLQNLKRTQGWLTQADARLDAALLAVQGLYDELSSYAEHGNTSQGDNGVVES</sequence>
<feature type="transmembrane region" description="Helical" evidence="2">
    <location>
        <begin position="172"/>
        <end position="190"/>
    </location>
</feature>